<keyword evidence="4" id="KW-1185">Reference proteome</keyword>
<feature type="domain" description="AMP-binding enzyme C-terminal" evidence="2">
    <location>
        <begin position="412"/>
        <end position="488"/>
    </location>
</feature>
<feature type="domain" description="AMP-dependent synthetase/ligase" evidence="1">
    <location>
        <begin position="10"/>
        <end position="362"/>
    </location>
</feature>
<name>A0ABW0ZWY8_9ACTN</name>
<dbReference type="Proteomes" id="UP001596074">
    <property type="component" value="Unassembled WGS sequence"/>
</dbReference>
<dbReference type="InterPro" id="IPR042099">
    <property type="entry name" value="ANL_N_sf"/>
</dbReference>
<reference evidence="4" key="1">
    <citation type="journal article" date="2019" name="Int. J. Syst. Evol. Microbiol.">
        <title>The Global Catalogue of Microorganisms (GCM) 10K type strain sequencing project: providing services to taxonomists for standard genome sequencing and annotation.</title>
        <authorList>
            <consortium name="The Broad Institute Genomics Platform"/>
            <consortium name="The Broad Institute Genome Sequencing Center for Infectious Disease"/>
            <person name="Wu L."/>
            <person name="Ma J."/>
        </authorList>
    </citation>
    <scope>NUCLEOTIDE SEQUENCE [LARGE SCALE GENOMIC DNA]</scope>
    <source>
        <strain evidence="4">KCTC 42087</strain>
    </source>
</reference>
<dbReference type="Gene3D" id="3.40.50.12780">
    <property type="entry name" value="N-terminal domain of ligase-like"/>
    <property type="match status" value="1"/>
</dbReference>
<dbReference type="InterPro" id="IPR050237">
    <property type="entry name" value="ATP-dep_AMP-bd_enzyme"/>
</dbReference>
<evidence type="ECO:0000259" key="2">
    <source>
        <dbReference type="Pfam" id="PF13193"/>
    </source>
</evidence>
<dbReference type="Pfam" id="PF13193">
    <property type="entry name" value="AMP-binding_C"/>
    <property type="match status" value="1"/>
</dbReference>
<accession>A0ABW0ZWY8</accession>
<dbReference type="InterPro" id="IPR045851">
    <property type="entry name" value="AMP-bd_C_sf"/>
</dbReference>
<evidence type="ECO:0000313" key="3">
    <source>
        <dbReference type="EMBL" id="MFC5747202.1"/>
    </source>
</evidence>
<evidence type="ECO:0000313" key="4">
    <source>
        <dbReference type="Proteomes" id="UP001596074"/>
    </source>
</evidence>
<dbReference type="SUPFAM" id="SSF56801">
    <property type="entry name" value="Acetyl-CoA synthetase-like"/>
    <property type="match status" value="1"/>
</dbReference>
<proteinExistence type="predicted"/>
<evidence type="ECO:0000259" key="1">
    <source>
        <dbReference type="Pfam" id="PF00501"/>
    </source>
</evidence>
<dbReference type="RefSeq" id="WP_378282819.1">
    <property type="nucleotide sequence ID" value="NZ_JBHSON010000020.1"/>
</dbReference>
<dbReference type="Pfam" id="PF00501">
    <property type="entry name" value="AMP-binding"/>
    <property type="match status" value="1"/>
</dbReference>
<protein>
    <submittedName>
        <fullName evidence="3">Class I adenylate-forming enzyme family protein</fullName>
    </submittedName>
</protein>
<dbReference type="Gene3D" id="3.30.300.30">
    <property type="match status" value="1"/>
</dbReference>
<sequence length="510" mass="54433">MNINQLVRYWGRTRPDRDAIIFNDTAMTWGELDAVSDALARGLAGRDVRRGDRVGILMTNKPEVAALMLATVKLGAICVPLNFRLRGNELAPLLEDAAPKVVIADGDLAGLLEEARRTVEFEIFALGGSDVPPYSDLLVEDGPVPLADIGDTDPAFICYTSGTTGVQKGALLTHAGILSVGQAAAVAHGLTGRDRVLAIAPLVYTGSGISVFMQFVVYPGSTMVLLQDFDAERALDILEDHRITATTMVPVIWERMAMLPKFGKARLADFTFAGAGGAPVRLDLLEAFRSRGIPLTQVYGLTEASGLASSMRYEDAVSRPGFSGLPLVGTDIRIAAAEGGFAAPGEVGEILIKGPHVMKGYWRRPGATAETVVDGWLRTGDVGLQDEDGFLKLVDRSKDMLISGGLNVYPAEIERALAGVDGVLELAVIGVPDESWGEVPLVVFGCDGDPTEVASRLATVSQTRLAGFKQPRYAVVNDGPLPRTFSGKLAKVVLRERFAAVPEHAITLKR</sequence>
<dbReference type="PANTHER" id="PTHR43767:SF1">
    <property type="entry name" value="NONRIBOSOMAL PEPTIDE SYNTHASE PES1 (EUROFUNG)-RELATED"/>
    <property type="match status" value="1"/>
</dbReference>
<dbReference type="InterPro" id="IPR025110">
    <property type="entry name" value="AMP-bd_C"/>
</dbReference>
<dbReference type="PANTHER" id="PTHR43767">
    <property type="entry name" value="LONG-CHAIN-FATTY-ACID--COA LIGASE"/>
    <property type="match status" value="1"/>
</dbReference>
<dbReference type="EMBL" id="JBHSON010000020">
    <property type="protein sequence ID" value="MFC5747202.1"/>
    <property type="molecule type" value="Genomic_DNA"/>
</dbReference>
<gene>
    <name evidence="3" type="ORF">ACFPZN_16360</name>
</gene>
<organism evidence="3 4">
    <name type="scientific">Actinomadura rugatobispora</name>
    <dbReference type="NCBI Taxonomy" id="1994"/>
    <lineage>
        <taxon>Bacteria</taxon>
        <taxon>Bacillati</taxon>
        <taxon>Actinomycetota</taxon>
        <taxon>Actinomycetes</taxon>
        <taxon>Streptosporangiales</taxon>
        <taxon>Thermomonosporaceae</taxon>
        <taxon>Actinomadura</taxon>
    </lineage>
</organism>
<dbReference type="InterPro" id="IPR000873">
    <property type="entry name" value="AMP-dep_synth/lig_dom"/>
</dbReference>
<comment type="caution">
    <text evidence="3">The sequence shown here is derived from an EMBL/GenBank/DDBJ whole genome shotgun (WGS) entry which is preliminary data.</text>
</comment>